<reference evidence="1 2" key="1">
    <citation type="submission" date="2019-01" db="EMBL/GenBank/DDBJ databases">
        <title>Novel species of Nocardioides.</title>
        <authorList>
            <person name="Liu Q."/>
            <person name="Xin Y.-H."/>
        </authorList>
    </citation>
    <scope>NUCLEOTIDE SEQUENCE [LARGE SCALE GENOMIC DNA]</scope>
    <source>
        <strain evidence="1 2">CGMCC 4.6875</strain>
    </source>
</reference>
<comment type="caution">
    <text evidence="1">The sequence shown here is derived from an EMBL/GenBank/DDBJ whole genome shotgun (WGS) entry which is preliminary data.</text>
</comment>
<dbReference type="OrthoDB" id="4426339at2"/>
<organism evidence="1 2">
    <name type="scientific">Nocardioides ganghwensis</name>
    <dbReference type="NCBI Taxonomy" id="252230"/>
    <lineage>
        <taxon>Bacteria</taxon>
        <taxon>Bacillati</taxon>
        <taxon>Actinomycetota</taxon>
        <taxon>Actinomycetes</taxon>
        <taxon>Propionibacteriales</taxon>
        <taxon>Nocardioidaceae</taxon>
        <taxon>Nocardioides</taxon>
    </lineage>
</organism>
<dbReference type="EMBL" id="SDWU01000021">
    <property type="protein sequence ID" value="RYB98785.1"/>
    <property type="molecule type" value="Genomic_DNA"/>
</dbReference>
<name>A0A4Q2SBE7_9ACTN</name>
<sequence>MTGPPYAASHRAPLRAQLDCPDAWRGAVVTTFAAAGVVVDDAAPVGVAVSPGRLVSPVMDDWSVASLPHLLLAVQPYAVEVGPWSLPGVGPCARCVAAAVLDAEPSARQDEPPRALLALAAGAAARDLGAWARGEPPHSWLMSWRHDHDPLPTARRWERHPYCGCAWFETA</sequence>
<dbReference type="Gene3D" id="3.40.50.720">
    <property type="entry name" value="NAD(P)-binding Rossmann-like Domain"/>
    <property type="match status" value="1"/>
</dbReference>
<proteinExistence type="predicted"/>
<dbReference type="RefSeq" id="WP_129456429.1">
    <property type="nucleotide sequence ID" value="NZ_JACXYX010000006.1"/>
</dbReference>
<evidence type="ECO:0008006" key="3">
    <source>
        <dbReference type="Google" id="ProtNLM"/>
    </source>
</evidence>
<evidence type="ECO:0000313" key="2">
    <source>
        <dbReference type="Proteomes" id="UP000293291"/>
    </source>
</evidence>
<protein>
    <recommendedName>
        <fullName evidence="3">TOMM leader peptide-binding protein</fullName>
    </recommendedName>
</protein>
<gene>
    <name evidence="1" type="ORF">EUA07_17345</name>
</gene>
<dbReference type="AlphaFoldDB" id="A0A4Q2SBE7"/>
<keyword evidence="2" id="KW-1185">Reference proteome</keyword>
<dbReference type="Proteomes" id="UP000293291">
    <property type="component" value="Unassembled WGS sequence"/>
</dbReference>
<evidence type="ECO:0000313" key="1">
    <source>
        <dbReference type="EMBL" id="RYB98785.1"/>
    </source>
</evidence>
<accession>A0A4Q2SBE7</accession>